<comment type="caution">
    <text evidence="1">The sequence shown here is derived from an EMBL/GenBank/DDBJ whole genome shotgun (WGS) entry which is preliminary data.</text>
</comment>
<evidence type="ECO:0000313" key="1">
    <source>
        <dbReference type="EMBL" id="KAK1137927.1"/>
    </source>
</evidence>
<keyword evidence="2" id="KW-1185">Reference proteome</keyword>
<reference evidence="1" key="1">
    <citation type="submission" date="2021-10" db="EMBL/GenBank/DDBJ databases">
        <title>Melipona bicolor Genome sequencing and assembly.</title>
        <authorList>
            <person name="Araujo N.S."/>
            <person name="Arias M.C."/>
        </authorList>
    </citation>
    <scope>NUCLEOTIDE SEQUENCE</scope>
    <source>
        <strain evidence="1">USP_2M_L1-L4_2017</strain>
        <tissue evidence="1">Whole body</tissue>
    </source>
</reference>
<name>A0AA40KZ49_9HYME</name>
<accession>A0AA40KZ49</accession>
<organism evidence="1 2">
    <name type="scientific">Melipona bicolor</name>
    <dbReference type="NCBI Taxonomy" id="60889"/>
    <lineage>
        <taxon>Eukaryota</taxon>
        <taxon>Metazoa</taxon>
        <taxon>Ecdysozoa</taxon>
        <taxon>Arthropoda</taxon>
        <taxon>Hexapoda</taxon>
        <taxon>Insecta</taxon>
        <taxon>Pterygota</taxon>
        <taxon>Neoptera</taxon>
        <taxon>Endopterygota</taxon>
        <taxon>Hymenoptera</taxon>
        <taxon>Apocrita</taxon>
        <taxon>Aculeata</taxon>
        <taxon>Apoidea</taxon>
        <taxon>Anthophila</taxon>
        <taxon>Apidae</taxon>
        <taxon>Melipona</taxon>
    </lineage>
</organism>
<protein>
    <submittedName>
        <fullName evidence="1">Uncharacterized protein</fullName>
    </submittedName>
</protein>
<evidence type="ECO:0000313" key="2">
    <source>
        <dbReference type="Proteomes" id="UP001177670"/>
    </source>
</evidence>
<dbReference type="Proteomes" id="UP001177670">
    <property type="component" value="Unassembled WGS sequence"/>
</dbReference>
<gene>
    <name evidence="1" type="ORF">K0M31_002419</name>
</gene>
<sequence>MVNHGVSDLAIKSDSDTPATDTVPLLHGVLALVIRRRLVRAGIITGKEAKRMGDGGKARIPVITDICLNAVIIGFRGRTTWPTPAISGMGSAFADLRLPTLRFPAHQVYTRAAWKEG</sequence>
<proteinExistence type="predicted"/>
<dbReference type="EMBL" id="JAHYIQ010000001">
    <property type="protein sequence ID" value="KAK1137927.1"/>
    <property type="molecule type" value="Genomic_DNA"/>
</dbReference>
<dbReference type="AlphaFoldDB" id="A0AA40KZ49"/>